<reference evidence="2 3" key="1">
    <citation type="submission" date="2019-05" db="EMBL/GenBank/DDBJ databases">
        <title>Whole genome sequence analysis of Cupriavidus campinensis S14E4C strain.</title>
        <authorList>
            <person name="Abbaszade G."/>
            <person name="Szabo A."/>
            <person name="Toumi M."/>
            <person name="Toth E."/>
        </authorList>
    </citation>
    <scope>NUCLEOTIDE SEQUENCE [LARGE SCALE GENOMIC DNA]</scope>
    <source>
        <strain evidence="2 3">S14E4C</strain>
    </source>
</reference>
<evidence type="ECO:0000256" key="1">
    <source>
        <dbReference type="SAM" id="MobiDB-lite"/>
    </source>
</evidence>
<comment type="caution">
    <text evidence="2">The sequence shown here is derived from an EMBL/GenBank/DDBJ whole genome shotgun (WGS) entry which is preliminary data.</text>
</comment>
<gene>
    <name evidence="2" type="ORF">FGG12_17575</name>
</gene>
<protein>
    <submittedName>
        <fullName evidence="2">Helix-turn-helix domain-containing protein</fullName>
    </submittedName>
</protein>
<evidence type="ECO:0000313" key="2">
    <source>
        <dbReference type="EMBL" id="TSP11447.1"/>
    </source>
</evidence>
<dbReference type="RefSeq" id="WP_144199547.1">
    <property type="nucleotide sequence ID" value="NZ_VCIZ01000010.1"/>
</dbReference>
<name>A0ABY3EKG6_9BURK</name>
<keyword evidence="3" id="KW-1185">Reference proteome</keyword>
<sequence>MARPTSYKAEYAEQAFKLCLLGATDAEMADIFGVTEQTLNNWKTSHPEFFESIKSGKAAADANVASRLYQRAMGYTHPAVKIVVVGGEIKHKPYTEHYPPDTAAGIFWLKNRRKKDWRDKIEQELSGPGGSPLGIDVTFRKPDAD</sequence>
<feature type="region of interest" description="Disordered" evidence="1">
    <location>
        <begin position="123"/>
        <end position="145"/>
    </location>
</feature>
<accession>A0ABY3EKG6</accession>
<proteinExistence type="predicted"/>
<organism evidence="2 3">
    <name type="scientific">Cupriavidus campinensis</name>
    <dbReference type="NCBI Taxonomy" id="151783"/>
    <lineage>
        <taxon>Bacteria</taxon>
        <taxon>Pseudomonadati</taxon>
        <taxon>Pseudomonadota</taxon>
        <taxon>Betaproteobacteria</taxon>
        <taxon>Burkholderiales</taxon>
        <taxon>Burkholderiaceae</taxon>
        <taxon>Cupriavidus</taxon>
    </lineage>
</organism>
<evidence type="ECO:0000313" key="3">
    <source>
        <dbReference type="Proteomes" id="UP000318943"/>
    </source>
</evidence>
<dbReference type="Proteomes" id="UP000318943">
    <property type="component" value="Unassembled WGS sequence"/>
</dbReference>
<dbReference type="EMBL" id="VCIZ01000010">
    <property type="protein sequence ID" value="TSP11447.1"/>
    <property type="molecule type" value="Genomic_DNA"/>
</dbReference>